<gene>
    <name evidence="2" type="ORF">LP52_10180</name>
</gene>
<keyword evidence="3" id="KW-1185">Reference proteome</keyword>
<comment type="caution">
    <text evidence="2">The sequence shown here is derived from an EMBL/GenBank/DDBJ whole genome shotgun (WGS) entry which is preliminary data.</text>
</comment>
<sequence>MARDEVAPAVAGRVLLPEQGVEAAAERVGVDERAAQAGAPGRPGQRECQQTGSCASATADDGDHGRVLGSRVRRLGEQCGQS</sequence>
<evidence type="ECO:0000256" key="1">
    <source>
        <dbReference type="SAM" id="MobiDB-lite"/>
    </source>
</evidence>
<feature type="compositionally biased region" description="Polar residues" evidence="1">
    <location>
        <begin position="47"/>
        <end position="56"/>
    </location>
</feature>
<protein>
    <submittedName>
        <fullName evidence="2">Uncharacterized protein</fullName>
    </submittedName>
</protein>
<dbReference type="Proteomes" id="UP000031675">
    <property type="component" value="Unassembled WGS sequence"/>
</dbReference>
<proteinExistence type="predicted"/>
<reference evidence="3" key="1">
    <citation type="journal article" date="2015" name="Chem. Biol.">
        <title>Structure, bioactivity, and resistance mechanism of streptomonomicin, an unusual lasso Peptide from an understudied halophilic actinomycete.</title>
        <authorList>
            <person name="Metelev M."/>
            <person name="Tietz J.I."/>
            <person name="Melby J.O."/>
            <person name="Blair P.M."/>
            <person name="Zhu L."/>
            <person name="Livnat I."/>
            <person name="Severinov K."/>
            <person name="Mitchell D.A."/>
        </authorList>
    </citation>
    <scope>NUCLEOTIDE SEQUENCE [LARGE SCALE GENOMIC DNA]</scope>
    <source>
        <strain evidence="3">YIM 90003</strain>
    </source>
</reference>
<dbReference type="AlphaFoldDB" id="A0A0C2FIB0"/>
<feature type="region of interest" description="Disordered" evidence="1">
    <location>
        <begin position="33"/>
        <end position="67"/>
    </location>
</feature>
<accession>A0A0C2FIB0</accession>
<organism evidence="2 3">
    <name type="scientific">Streptomonospora alba</name>
    <dbReference type="NCBI Taxonomy" id="183763"/>
    <lineage>
        <taxon>Bacteria</taxon>
        <taxon>Bacillati</taxon>
        <taxon>Actinomycetota</taxon>
        <taxon>Actinomycetes</taxon>
        <taxon>Streptosporangiales</taxon>
        <taxon>Nocardiopsidaceae</taxon>
        <taxon>Streptomonospora</taxon>
    </lineage>
</organism>
<evidence type="ECO:0000313" key="3">
    <source>
        <dbReference type="Proteomes" id="UP000031675"/>
    </source>
</evidence>
<evidence type="ECO:0000313" key="2">
    <source>
        <dbReference type="EMBL" id="KIH99024.1"/>
    </source>
</evidence>
<dbReference type="EMBL" id="JROO01000017">
    <property type="protein sequence ID" value="KIH99024.1"/>
    <property type="molecule type" value="Genomic_DNA"/>
</dbReference>
<name>A0A0C2FIB0_9ACTN</name>